<evidence type="ECO:0000256" key="2">
    <source>
        <dbReference type="ARBA" id="ARBA00007658"/>
    </source>
</evidence>
<feature type="chain" id="PRO_5009163251" description="alpha-1,2-Mannosidase" evidence="8">
    <location>
        <begin position="17"/>
        <end position="512"/>
    </location>
</feature>
<feature type="active site" description="Proton donor" evidence="5">
    <location>
        <position position="355"/>
    </location>
</feature>
<dbReference type="OrthoDB" id="8118055at2759"/>
<protein>
    <recommendedName>
        <fullName evidence="7">alpha-1,2-Mannosidase</fullName>
        <ecNumber evidence="7">3.2.1.-</ecNumber>
    </recommendedName>
</protein>
<keyword evidence="8" id="KW-0732">Signal</keyword>
<dbReference type="SUPFAM" id="SSF48225">
    <property type="entry name" value="Seven-hairpin glycosidases"/>
    <property type="match status" value="1"/>
</dbReference>
<gene>
    <name evidence="9" type="ORF">CANCADRAFT_1221</name>
</gene>
<feature type="signal peptide" evidence="8">
    <location>
        <begin position="1"/>
        <end position="16"/>
    </location>
</feature>
<feature type="active site" description="Proton donor" evidence="5">
    <location>
        <position position="123"/>
    </location>
</feature>
<comment type="subcellular location">
    <subcellularLocation>
        <location evidence="1">Endoplasmic reticulum</location>
    </subcellularLocation>
</comment>
<reference evidence="10" key="1">
    <citation type="submission" date="2016-02" db="EMBL/GenBank/DDBJ databases">
        <title>Comparative genomics of biotechnologically important yeasts.</title>
        <authorList>
            <consortium name="DOE Joint Genome Institute"/>
            <person name="Riley R."/>
            <person name="Haridas S."/>
            <person name="Wolfe K.H."/>
            <person name="Lopes M.R."/>
            <person name="Hittinger C.T."/>
            <person name="Goker M."/>
            <person name="Salamov A."/>
            <person name="Wisecaver J."/>
            <person name="Long T.M."/>
            <person name="Aerts A.L."/>
            <person name="Barry K."/>
            <person name="Choi C."/>
            <person name="Clum A."/>
            <person name="Coughlan A.Y."/>
            <person name="Deshpande S."/>
            <person name="Douglass A.P."/>
            <person name="Hanson S.J."/>
            <person name="Klenk H.-P."/>
            <person name="Labutti K."/>
            <person name="Lapidus A."/>
            <person name="Lindquist E."/>
            <person name="Lipzen A."/>
            <person name="Meier-Kolthoff J.P."/>
            <person name="Ohm R.A."/>
            <person name="Otillar R.P."/>
            <person name="Pangilinan J."/>
            <person name="Peng Y."/>
            <person name="Rokas A."/>
            <person name="Rosa C.A."/>
            <person name="Scheuner C."/>
            <person name="Sibirny A.A."/>
            <person name="Slot J.C."/>
            <person name="Stielow J.B."/>
            <person name="Sun H."/>
            <person name="Kurtzman C.P."/>
            <person name="Blackwell M."/>
            <person name="Jeffries T.W."/>
            <person name="Grigoriev I.V."/>
        </authorList>
    </citation>
    <scope>NUCLEOTIDE SEQUENCE [LARGE SCALE GENOMIC DNA]</scope>
    <source>
        <strain evidence="10">NRRL Y-17796</strain>
    </source>
</reference>
<evidence type="ECO:0000256" key="1">
    <source>
        <dbReference type="ARBA" id="ARBA00004240"/>
    </source>
</evidence>
<evidence type="ECO:0000256" key="6">
    <source>
        <dbReference type="PIRSR" id="PIRSR601382-2"/>
    </source>
</evidence>
<comment type="cofactor">
    <cofactor evidence="6">
        <name>Ca(2+)</name>
        <dbReference type="ChEBI" id="CHEBI:29108"/>
    </cofactor>
</comment>
<keyword evidence="6" id="KW-0479">Metal-binding</keyword>
<dbReference type="EMBL" id="KV453841">
    <property type="protein sequence ID" value="ODV92630.1"/>
    <property type="molecule type" value="Genomic_DNA"/>
</dbReference>
<dbReference type="GO" id="GO:0044322">
    <property type="term" value="C:endoplasmic reticulum quality control compartment"/>
    <property type="evidence" value="ECO:0007669"/>
    <property type="project" value="GOC"/>
</dbReference>
<feature type="active site" evidence="5">
    <location>
        <position position="376"/>
    </location>
</feature>
<dbReference type="PRINTS" id="PR00747">
    <property type="entry name" value="GLYHDRLASE47"/>
</dbReference>
<organism evidence="9 10">
    <name type="scientific">Tortispora caseinolytica NRRL Y-17796</name>
    <dbReference type="NCBI Taxonomy" id="767744"/>
    <lineage>
        <taxon>Eukaryota</taxon>
        <taxon>Fungi</taxon>
        <taxon>Dikarya</taxon>
        <taxon>Ascomycota</taxon>
        <taxon>Saccharomycotina</taxon>
        <taxon>Trigonopsidomycetes</taxon>
        <taxon>Trigonopsidales</taxon>
        <taxon>Trigonopsidaceae</taxon>
        <taxon>Tortispora</taxon>
    </lineage>
</organism>
<dbReference type="InterPro" id="IPR044674">
    <property type="entry name" value="EDEM1/2/3"/>
</dbReference>
<proteinExistence type="inferred from homology"/>
<dbReference type="PANTHER" id="PTHR45679">
    <property type="entry name" value="ER DEGRADATION-ENHANCING ALPHA-MANNOSIDASE-LIKE PROTEIN 2"/>
    <property type="match status" value="1"/>
</dbReference>
<evidence type="ECO:0000256" key="7">
    <source>
        <dbReference type="RuleBase" id="RU361193"/>
    </source>
</evidence>
<evidence type="ECO:0000256" key="8">
    <source>
        <dbReference type="SAM" id="SignalP"/>
    </source>
</evidence>
<keyword evidence="4" id="KW-0325">Glycoprotein</keyword>
<evidence type="ECO:0000313" key="9">
    <source>
        <dbReference type="EMBL" id="ODV92630.1"/>
    </source>
</evidence>
<keyword evidence="7" id="KW-0326">Glycosidase</keyword>
<keyword evidence="10" id="KW-1185">Reference proteome</keyword>
<dbReference type="InterPro" id="IPR001382">
    <property type="entry name" value="Glyco_hydro_47"/>
</dbReference>
<dbReference type="GO" id="GO:1904380">
    <property type="term" value="P:endoplasmic reticulum mannose trimming"/>
    <property type="evidence" value="ECO:0007669"/>
    <property type="project" value="InterPro"/>
</dbReference>
<sequence>MVLWLAVLLVAPLVRARDYFSTRHIQSLREEVREMFTHAWTSYEQHAFPQDALAPLSCIGVGPDYSDPLNTPRNDVLGDYGLTLIDTLDSFVLFNDTKGFAHALDMVRRYVDFDVATTVQVFETTIRTLGGLLSAHAYASQPALNFAVPGYDGFLLDLAVDLADRLMPAFDTPSGIPHPRINLRSGIGLPQLSKTCASGAALIVEFGVLSNYTGDPQYIDRAKSVFLDLWEKRSSLDLIGSSIDTVTGQWTYELTGVGANTDSFYEYALKYYILFDDPQFLDIFNTGLAALFKHSWNGLFFDNVHYRTGHKMVHWMDSLSAFFPGLLVLAGDIPNAVKNHLIFYKIWQAYGALPERWNQYRHQVSVNLPFYILRPEFIESTYFLFQATKDSFYLYVGEQIVRDLQQLMRVPCGFASLADVVSGRLEDKMESFFLSETLKYLYLLFDIDNPINHIDSNFVFSTEAHPLFLFRNSTVPTRTDTAGSPNWTPRFAVLIRYELGTVLHARLHIHVP</sequence>
<dbReference type="GO" id="GO:0004571">
    <property type="term" value="F:mannosyl-oligosaccharide 1,2-alpha-mannosidase activity"/>
    <property type="evidence" value="ECO:0007669"/>
    <property type="project" value="InterPro"/>
</dbReference>
<evidence type="ECO:0000256" key="5">
    <source>
        <dbReference type="PIRSR" id="PIRSR601382-1"/>
    </source>
</evidence>
<keyword evidence="6" id="KW-0106">Calcium</keyword>
<keyword evidence="3" id="KW-0256">Endoplasmic reticulum</keyword>
<evidence type="ECO:0000256" key="3">
    <source>
        <dbReference type="ARBA" id="ARBA00022824"/>
    </source>
</evidence>
<name>A0A1E4TLJ1_9ASCO</name>
<accession>A0A1E4TLJ1</accession>
<dbReference type="InterPro" id="IPR036026">
    <property type="entry name" value="Seven-hairpin_glycosidases"/>
</dbReference>
<dbReference type="PANTHER" id="PTHR45679:SF5">
    <property type="entry name" value="ER DEGRADATION-ENHANCING ALPHA-MANNOSIDASE-LIKE PROTEIN 1"/>
    <property type="match status" value="1"/>
</dbReference>
<dbReference type="GO" id="GO:0005509">
    <property type="term" value="F:calcium ion binding"/>
    <property type="evidence" value="ECO:0007669"/>
    <property type="project" value="InterPro"/>
</dbReference>
<comment type="similarity">
    <text evidence="2 7">Belongs to the glycosyl hydrolase 47 family.</text>
</comment>
<evidence type="ECO:0000256" key="4">
    <source>
        <dbReference type="ARBA" id="ARBA00023180"/>
    </source>
</evidence>
<dbReference type="GO" id="GO:0005975">
    <property type="term" value="P:carbohydrate metabolic process"/>
    <property type="evidence" value="ECO:0007669"/>
    <property type="project" value="InterPro"/>
</dbReference>
<dbReference type="Gene3D" id="1.50.10.10">
    <property type="match status" value="1"/>
</dbReference>
<feature type="active site" evidence="5">
    <location>
        <position position="262"/>
    </location>
</feature>
<dbReference type="AlphaFoldDB" id="A0A1E4TLJ1"/>
<keyword evidence="7 9" id="KW-0378">Hydrolase</keyword>
<dbReference type="EC" id="3.2.1.-" evidence="7"/>
<dbReference type="InterPro" id="IPR012341">
    <property type="entry name" value="6hp_glycosidase-like_sf"/>
</dbReference>
<evidence type="ECO:0000313" key="10">
    <source>
        <dbReference type="Proteomes" id="UP000095023"/>
    </source>
</evidence>
<dbReference type="GO" id="GO:0036503">
    <property type="term" value="P:ERAD pathway"/>
    <property type="evidence" value="ECO:0007669"/>
    <property type="project" value="UniProtKB-ARBA"/>
</dbReference>
<dbReference type="Pfam" id="PF01532">
    <property type="entry name" value="Glyco_hydro_47"/>
    <property type="match status" value="1"/>
</dbReference>
<dbReference type="GO" id="GO:0016020">
    <property type="term" value="C:membrane"/>
    <property type="evidence" value="ECO:0007669"/>
    <property type="project" value="InterPro"/>
</dbReference>
<dbReference type="Proteomes" id="UP000095023">
    <property type="component" value="Unassembled WGS sequence"/>
</dbReference>
<feature type="binding site" evidence="6">
    <location>
        <position position="462"/>
    </location>
    <ligand>
        <name>Ca(2+)</name>
        <dbReference type="ChEBI" id="CHEBI:29108"/>
    </ligand>
</feature>